<comment type="caution">
    <text evidence="6">The sequence shown here is derived from an EMBL/GenBank/DDBJ whole genome shotgun (WGS) entry which is preliminary data.</text>
</comment>
<evidence type="ECO:0008006" key="8">
    <source>
        <dbReference type="Google" id="ProtNLM"/>
    </source>
</evidence>
<keyword evidence="4" id="KW-0496">Mitochondrion</keyword>
<dbReference type="Pfam" id="PF15786">
    <property type="entry name" value="PET117"/>
    <property type="match status" value="1"/>
</dbReference>
<evidence type="ECO:0000256" key="5">
    <source>
        <dbReference type="SAM" id="Phobius"/>
    </source>
</evidence>
<sequence>MSSAAKLTLAGTAIGTVAIVFLVHLQQKSDKAAMHQGVIRDMEQQRVKRERQLDFEMQRQLEEEYRKVQNVSTSTN</sequence>
<evidence type="ECO:0000313" key="6">
    <source>
        <dbReference type="EMBL" id="KAK4541933.1"/>
    </source>
</evidence>
<accession>A0AAV9JAI5</accession>
<gene>
    <name evidence="6" type="ORF">LTR36_007297</name>
</gene>
<keyword evidence="7" id="KW-1185">Reference proteome</keyword>
<reference evidence="6 7" key="1">
    <citation type="submission" date="2021-11" db="EMBL/GenBank/DDBJ databases">
        <title>Black yeast isolated from Biological Soil Crust.</title>
        <authorList>
            <person name="Kurbessoian T."/>
        </authorList>
    </citation>
    <scope>NUCLEOTIDE SEQUENCE [LARGE SCALE GENOMIC DNA]</scope>
    <source>
        <strain evidence="6 7">CCFEE 5522</strain>
    </source>
</reference>
<dbReference type="PANTHER" id="PTHR28163">
    <property type="entry name" value="PROTEIN PET117 HOMOLOG, MITOCHONDRIAL"/>
    <property type="match status" value="1"/>
</dbReference>
<evidence type="ECO:0000256" key="3">
    <source>
        <dbReference type="ARBA" id="ARBA00022946"/>
    </source>
</evidence>
<dbReference type="Proteomes" id="UP001324427">
    <property type="component" value="Unassembled WGS sequence"/>
</dbReference>
<evidence type="ECO:0000256" key="2">
    <source>
        <dbReference type="ARBA" id="ARBA00008197"/>
    </source>
</evidence>
<evidence type="ECO:0000256" key="1">
    <source>
        <dbReference type="ARBA" id="ARBA00004173"/>
    </source>
</evidence>
<dbReference type="PANTHER" id="PTHR28163:SF1">
    <property type="entry name" value="PROTEIN PET117 HOMOLOG, MITOCHONDRIAL"/>
    <property type="match status" value="1"/>
</dbReference>
<keyword evidence="5" id="KW-0812">Transmembrane</keyword>
<keyword evidence="3" id="KW-0809">Transit peptide</keyword>
<comment type="subcellular location">
    <subcellularLocation>
        <location evidence="1">Mitochondrion</location>
    </subcellularLocation>
</comment>
<dbReference type="EMBL" id="JAVFHQ010000047">
    <property type="protein sequence ID" value="KAK4541933.1"/>
    <property type="molecule type" value="Genomic_DNA"/>
</dbReference>
<name>A0AAV9JAI5_9PEZI</name>
<evidence type="ECO:0000256" key="4">
    <source>
        <dbReference type="ARBA" id="ARBA00023128"/>
    </source>
</evidence>
<evidence type="ECO:0000313" key="7">
    <source>
        <dbReference type="Proteomes" id="UP001324427"/>
    </source>
</evidence>
<proteinExistence type="inferred from homology"/>
<comment type="similarity">
    <text evidence="2">Belongs to the PET117 family.</text>
</comment>
<keyword evidence="5" id="KW-1133">Transmembrane helix</keyword>
<protein>
    <recommendedName>
        <fullName evidence="8">Cytochrome c oxidase assembly protein</fullName>
    </recommendedName>
</protein>
<dbReference type="GO" id="GO:0005739">
    <property type="term" value="C:mitochondrion"/>
    <property type="evidence" value="ECO:0007669"/>
    <property type="project" value="UniProtKB-SubCell"/>
</dbReference>
<dbReference type="GO" id="GO:0033617">
    <property type="term" value="P:mitochondrial respiratory chain complex IV assembly"/>
    <property type="evidence" value="ECO:0007669"/>
    <property type="project" value="TreeGrafter"/>
</dbReference>
<dbReference type="AlphaFoldDB" id="A0AAV9JAI5"/>
<feature type="transmembrane region" description="Helical" evidence="5">
    <location>
        <begin position="6"/>
        <end position="25"/>
    </location>
</feature>
<keyword evidence="5" id="KW-0472">Membrane</keyword>
<dbReference type="InterPro" id="IPR031568">
    <property type="entry name" value="Pet117"/>
</dbReference>
<organism evidence="6 7">
    <name type="scientific">Oleoguttula mirabilis</name>
    <dbReference type="NCBI Taxonomy" id="1507867"/>
    <lineage>
        <taxon>Eukaryota</taxon>
        <taxon>Fungi</taxon>
        <taxon>Dikarya</taxon>
        <taxon>Ascomycota</taxon>
        <taxon>Pezizomycotina</taxon>
        <taxon>Dothideomycetes</taxon>
        <taxon>Dothideomycetidae</taxon>
        <taxon>Mycosphaerellales</taxon>
        <taxon>Teratosphaeriaceae</taxon>
        <taxon>Oleoguttula</taxon>
    </lineage>
</organism>